<dbReference type="Proteomes" id="UP000648239">
    <property type="component" value="Unassembled WGS sequence"/>
</dbReference>
<dbReference type="InterPro" id="IPR001279">
    <property type="entry name" value="Metallo-B-lactamas"/>
</dbReference>
<accession>A0A8J7C154</accession>
<feature type="domain" description="Metallo-beta-lactamase" evidence="1">
    <location>
        <begin position="13"/>
        <end position="191"/>
    </location>
</feature>
<name>A0A8J7C154_9BACT</name>
<organism evidence="2 3">
    <name type="scientific">Candidatus Polarisedimenticola svalbardensis</name>
    <dbReference type="NCBI Taxonomy" id="2886004"/>
    <lineage>
        <taxon>Bacteria</taxon>
        <taxon>Pseudomonadati</taxon>
        <taxon>Acidobacteriota</taxon>
        <taxon>Candidatus Polarisedimenticolia</taxon>
        <taxon>Candidatus Polarisedimenticolales</taxon>
        <taxon>Candidatus Polarisedimenticolaceae</taxon>
        <taxon>Candidatus Polarisedimenticola</taxon>
    </lineage>
</organism>
<protein>
    <submittedName>
        <fullName evidence="2">MBL fold metallo-hydrolase</fullName>
    </submittedName>
</protein>
<evidence type="ECO:0000313" key="2">
    <source>
        <dbReference type="EMBL" id="MBD3866615.1"/>
    </source>
</evidence>
<dbReference type="EMBL" id="JACXWD010000001">
    <property type="protein sequence ID" value="MBD3866615.1"/>
    <property type="molecule type" value="Genomic_DNA"/>
</dbReference>
<sequence>MDCRLIPLGSGSGGNATLVEFGSTRFLVDAGLSTRDMENRLRSVGIEPESIDTILLTHEHYDHSRGLERFTKKYQKPVAATAGTLLALNMPEHHIHRSVVLTMGQEHRIGTVSVTPFPVPHDAAEPTGFVLEGCGVRIGIAVDLGKPTAEVVRRLSGCQILMVEANHDLELLRNSPYPASLKQRVGGSRGHLSNDDAGALLAAVADGDLRAVVLAHLSRKNNTADLAMKTVHAELGSEICLGIDWRVACQKEPGRPVAV</sequence>
<dbReference type="InterPro" id="IPR052533">
    <property type="entry name" value="WalJ/YycJ-like"/>
</dbReference>
<dbReference type="SMART" id="SM00849">
    <property type="entry name" value="Lactamase_B"/>
    <property type="match status" value="1"/>
</dbReference>
<proteinExistence type="predicted"/>
<dbReference type="Gene3D" id="3.60.15.10">
    <property type="entry name" value="Ribonuclease Z/Hydroxyacylglutathione hydrolase-like"/>
    <property type="match status" value="1"/>
</dbReference>
<reference evidence="2 3" key="1">
    <citation type="submission" date="2020-08" db="EMBL/GenBank/DDBJ databases">
        <title>Acidobacteriota in marine sediments use diverse sulfur dissimilation pathways.</title>
        <authorList>
            <person name="Wasmund K."/>
        </authorList>
    </citation>
    <scope>NUCLEOTIDE SEQUENCE [LARGE SCALE GENOMIC DNA]</scope>
    <source>
        <strain evidence="2">MAG AM4</strain>
    </source>
</reference>
<dbReference type="PANTHER" id="PTHR47619">
    <property type="entry name" value="METALLO-HYDROLASE YYCJ-RELATED"/>
    <property type="match status" value="1"/>
</dbReference>
<gene>
    <name evidence="2" type="ORF">IFK94_00675</name>
</gene>
<dbReference type="InterPro" id="IPR036866">
    <property type="entry name" value="RibonucZ/Hydroxyglut_hydro"/>
</dbReference>
<dbReference type="SUPFAM" id="SSF56281">
    <property type="entry name" value="Metallo-hydrolase/oxidoreductase"/>
    <property type="match status" value="1"/>
</dbReference>
<evidence type="ECO:0000259" key="1">
    <source>
        <dbReference type="SMART" id="SM00849"/>
    </source>
</evidence>
<dbReference type="AlphaFoldDB" id="A0A8J7C154"/>
<dbReference type="Pfam" id="PF12706">
    <property type="entry name" value="Lactamase_B_2"/>
    <property type="match status" value="1"/>
</dbReference>
<evidence type="ECO:0000313" key="3">
    <source>
        <dbReference type="Proteomes" id="UP000648239"/>
    </source>
</evidence>
<dbReference type="PANTHER" id="PTHR47619:SF1">
    <property type="entry name" value="EXODEOXYRIBONUCLEASE WALJ"/>
    <property type="match status" value="1"/>
</dbReference>
<comment type="caution">
    <text evidence="2">The sequence shown here is derived from an EMBL/GenBank/DDBJ whole genome shotgun (WGS) entry which is preliminary data.</text>
</comment>